<keyword evidence="2" id="KW-1185">Reference proteome</keyword>
<dbReference type="EMBL" id="JAUJYO010000011">
    <property type="protein sequence ID" value="KAK1304553.1"/>
    <property type="molecule type" value="Genomic_DNA"/>
</dbReference>
<proteinExistence type="predicted"/>
<reference evidence="1" key="2">
    <citation type="submission" date="2023-06" db="EMBL/GenBank/DDBJ databases">
        <authorList>
            <person name="Ma L."/>
            <person name="Liu K.-W."/>
            <person name="Li Z."/>
            <person name="Hsiao Y.-Y."/>
            <person name="Qi Y."/>
            <person name="Fu T."/>
            <person name="Tang G."/>
            <person name="Zhang D."/>
            <person name="Sun W.-H."/>
            <person name="Liu D.-K."/>
            <person name="Li Y."/>
            <person name="Chen G.-Z."/>
            <person name="Liu X.-D."/>
            <person name="Liao X.-Y."/>
            <person name="Jiang Y.-T."/>
            <person name="Yu X."/>
            <person name="Hao Y."/>
            <person name="Huang J."/>
            <person name="Zhao X.-W."/>
            <person name="Ke S."/>
            <person name="Chen Y.-Y."/>
            <person name="Wu W.-L."/>
            <person name="Hsu J.-L."/>
            <person name="Lin Y.-F."/>
            <person name="Huang M.-D."/>
            <person name="Li C.-Y."/>
            <person name="Huang L."/>
            <person name="Wang Z.-W."/>
            <person name="Zhao X."/>
            <person name="Zhong W.-Y."/>
            <person name="Peng D.-H."/>
            <person name="Ahmad S."/>
            <person name="Lan S."/>
            <person name="Zhang J.-S."/>
            <person name="Tsai W.-C."/>
            <person name="Van De Peer Y."/>
            <person name="Liu Z.-J."/>
        </authorList>
    </citation>
    <scope>NUCLEOTIDE SEQUENCE</scope>
    <source>
        <strain evidence="1">CP</strain>
        <tissue evidence="1">Leaves</tissue>
    </source>
</reference>
<dbReference type="PANTHER" id="PTHR48175">
    <property type="entry name" value="OS04G0581700 PROTEIN"/>
    <property type="match status" value="1"/>
</dbReference>
<organism evidence="1 2">
    <name type="scientific">Acorus calamus</name>
    <name type="common">Sweet flag</name>
    <dbReference type="NCBI Taxonomy" id="4465"/>
    <lineage>
        <taxon>Eukaryota</taxon>
        <taxon>Viridiplantae</taxon>
        <taxon>Streptophyta</taxon>
        <taxon>Embryophyta</taxon>
        <taxon>Tracheophyta</taxon>
        <taxon>Spermatophyta</taxon>
        <taxon>Magnoliopsida</taxon>
        <taxon>Liliopsida</taxon>
        <taxon>Acoraceae</taxon>
        <taxon>Acorus</taxon>
    </lineage>
</organism>
<dbReference type="AlphaFoldDB" id="A0AAV9DWG7"/>
<evidence type="ECO:0000313" key="2">
    <source>
        <dbReference type="Proteomes" id="UP001180020"/>
    </source>
</evidence>
<accession>A0AAV9DWG7</accession>
<protein>
    <submittedName>
        <fullName evidence="1">Uncharacterized protein</fullName>
    </submittedName>
</protein>
<dbReference type="Proteomes" id="UP001180020">
    <property type="component" value="Unassembled WGS sequence"/>
</dbReference>
<gene>
    <name evidence="1" type="ORF">QJS10_CPB11g00522</name>
</gene>
<comment type="caution">
    <text evidence="1">The sequence shown here is derived from an EMBL/GenBank/DDBJ whole genome shotgun (WGS) entry which is preliminary data.</text>
</comment>
<evidence type="ECO:0000313" key="1">
    <source>
        <dbReference type="EMBL" id="KAK1304553.1"/>
    </source>
</evidence>
<name>A0AAV9DWG7_ACOCL</name>
<dbReference type="PANTHER" id="PTHR48175:SF3">
    <property type="entry name" value="OS04G0581700 PROTEIN"/>
    <property type="match status" value="1"/>
</dbReference>
<sequence length="51" mass="5942">MLEEYTVLLARVLEQLFREAPFPRRMRFLVLRSLPFASSPRTIQAPPVAAR</sequence>
<reference evidence="1" key="1">
    <citation type="journal article" date="2023" name="Nat. Commun.">
        <title>Diploid and tetraploid genomes of Acorus and the evolution of monocots.</title>
        <authorList>
            <person name="Ma L."/>
            <person name="Liu K.W."/>
            <person name="Li Z."/>
            <person name="Hsiao Y.Y."/>
            <person name="Qi Y."/>
            <person name="Fu T."/>
            <person name="Tang G.D."/>
            <person name="Zhang D."/>
            <person name="Sun W.H."/>
            <person name="Liu D.K."/>
            <person name="Li Y."/>
            <person name="Chen G.Z."/>
            <person name="Liu X.D."/>
            <person name="Liao X.Y."/>
            <person name="Jiang Y.T."/>
            <person name="Yu X."/>
            <person name="Hao Y."/>
            <person name="Huang J."/>
            <person name="Zhao X.W."/>
            <person name="Ke S."/>
            <person name="Chen Y.Y."/>
            <person name="Wu W.L."/>
            <person name="Hsu J.L."/>
            <person name="Lin Y.F."/>
            <person name="Huang M.D."/>
            <person name="Li C.Y."/>
            <person name="Huang L."/>
            <person name="Wang Z.W."/>
            <person name="Zhao X."/>
            <person name="Zhong W.Y."/>
            <person name="Peng D.H."/>
            <person name="Ahmad S."/>
            <person name="Lan S."/>
            <person name="Zhang J.S."/>
            <person name="Tsai W.C."/>
            <person name="Van de Peer Y."/>
            <person name="Liu Z.J."/>
        </authorList>
    </citation>
    <scope>NUCLEOTIDE SEQUENCE</scope>
    <source>
        <strain evidence="1">CP</strain>
    </source>
</reference>